<dbReference type="AlphaFoldDB" id="A0A6G1B5I2"/>
<dbReference type="Proteomes" id="UP000475037">
    <property type="component" value="Unassembled WGS sequence"/>
</dbReference>
<dbReference type="FunFam" id="1.10.10.1200:FF:000007">
    <property type="entry name" value="Melanoma-associated antigen C2"/>
    <property type="match status" value="1"/>
</dbReference>
<protein>
    <submittedName>
        <fullName evidence="2">MAGA9 protein</fullName>
    </submittedName>
</protein>
<dbReference type="EMBL" id="VOAJ01002304">
    <property type="protein sequence ID" value="KAF0883034.1"/>
    <property type="molecule type" value="Genomic_DNA"/>
</dbReference>
<evidence type="ECO:0000313" key="3">
    <source>
        <dbReference type="Proteomes" id="UP000475037"/>
    </source>
</evidence>
<dbReference type="Gene3D" id="1.10.10.1210">
    <property type="entry name" value="MAGE homology domain, winged helix WH2 motif"/>
    <property type="match status" value="2"/>
</dbReference>
<dbReference type="GO" id="GO:0000122">
    <property type="term" value="P:negative regulation of transcription by RNA polymerase II"/>
    <property type="evidence" value="ECO:0007669"/>
    <property type="project" value="TreeGrafter"/>
</dbReference>
<accession>A0A6G1B5I2</accession>
<dbReference type="InterPro" id="IPR041899">
    <property type="entry name" value="MAGE_WH2"/>
</dbReference>
<evidence type="ECO:0000313" key="2">
    <source>
        <dbReference type="EMBL" id="KAF0883034.1"/>
    </source>
</evidence>
<proteinExistence type="predicted"/>
<comment type="caution">
    <text evidence="2">The sequence shown here is derived from an EMBL/GenBank/DDBJ whole genome shotgun (WGS) entry which is preliminary data.</text>
</comment>
<reference evidence="2 3" key="1">
    <citation type="submission" date="2019-11" db="EMBL/GenBank/DDBJ databases">
        <authorList>
            <person name="Yang C."/>
            <person name="Li F."/>
        </authorList>
    </citation>
    <scope>NUCLEOTIDE SEQUENCE [LARGE SCALE GENOMIC DNA]</scope>
    <source>
        <strain evidence="2">KB4526</strain>
        <tissue evidence="2">Muscle</tissue>
    </source>
</reference>
<dbReference type="InterPro" id="IPR041898">
    <property type="entry name" value="MAGE_WH1"/>
</dbReference>
<feature type="domain" description="MAGE" evidence="1">
    <location>
        <begin position="1"/>
        <end position="193"/>
    </location>
</feature>
<feature type="non-terminal residue" evidence="2">
    <location>
        <position position="427"/>
    </location>
</feature>
<dbReference type="Pfam" id="PF01454">
    <property type="entry name" value="MAGE"/>
    <property type="match status" value="2"/>
</dbReference>
<dbReference type="PANTHER" id="PTHR11736">
    <property type="entry name" value="MELANOMA-ASSOCIATED ANTIGEN MAGE ANTIGEN"/>
    <property type="match status" value="1"/>
</dbReference>
<dbReference type="PROSITE" id="PS50838">
    <property type="entry name" value="MAGE"/>
    <property type="match status" value="2"/>
</dbReference>
<dbReference type="FunFam" id="1.10.10.1210:FF:000001">
    <property type="entry name" value="melanoma-associated antigen D1"/>
    <property type="match status" value="2"/>
</dbReference>
<keyword evidence="3" id="KW-1185">Reference proteome</keyword>
<sequence length="427" mass="48058">LVLFLLLKYRSKQPTTQAEMLKAISQDDEDQFPVIFSQACQYLLLVFGVDVKEVDPSEHSYVLVTILGLSCDRMPSGRKGMPKTALLVLVLWVILLEDDRAPEEELWEAVRVMGVYDGREHVFYGEPRELLTQVWVQEGYLEYRQVPGSEPARYEFLWGPRAHAETSSEQVLQHMLTVNSRKPGASLFLCREAGSHEKEQVNPDEEGLSTWGNPAVEDTLGVKVVDLVAFMLVKYCTKQPTTQAEMLTAVSQTDQEQFTMIFHQACECLQLVFGVDMKEVDPIEHSYVLVTILGLTCDGMLRGKQGMPTTSLLVVVLGVILLEGECAPEKEVWKALGVLGVCAGREHVFYGEPRELLTEVWVQEGHPEYRQVPGSEPARYEFLWGPRAHAETSSVHVLQHILMVSRRRLGASLSLCHEAASNEEERA</sequence>
<organism evidence="2 3">
    <name type="scientific">Crocuta crocuta</name>
    <name type="common">Spotted hyena</name>
    <dbReference type="NCBI Taxonomy" id="9678"/>
    <lineage>
        <taxon>Eukaryota</taxon>
        <taxon>Metazoa</taxon>
        <taxon>Chordata</taxon>
        <taxon>Craniata</taxon>
        <taxon>Vertebrata</taxon>
        <taxon>Euteleostomi</taxon>
        <taxon>Mammalia</taxon>
        <taxon>Eutheria</taxon>
        <taxon>Laurasiatheria</taxon>
        <taxon>Carnivora</taxon>
        <taxon>Feliformia</taxon>
        <taxon>Hyaenidae</taxon>
        <taxon>Crocuta</taxon>
    </lineage>
</organism>
<dbReference type="InterPro" id="IPR037445">
    <property type="entry name" value="MAGE"/>
</dbReference>
<dbReference type="Gene3D" id="1.10.10.1200">
    <property type="entry name" value="MAGE homology domain, winged helix WH1 motif"/>
    <property type="match status" value="2"/>
</dbReference>
<feature type="domain" description="MAGE" evidence="1">
    <location>
        <begin position="220"/>
        <end position="419"/>
    </location>
</feature>
<dbReference type="PANTHER" id="PTHR11736:SF81">
    <property type="entry name" value="MAGE DOMAIN-CONTAINING PROTEIN"/>
    <property type="match status" value="1"/>
</dbReference>
<name>A0A6G1B5I2_CROCR</name>
<dbReference type="GO" id="GO:0005634">
    <property type="term" value="C:nucleus"/>
    <property type="evidence" value="ECO:0007669"/>
    <property type="project" value="TreeGrafter"/>
</dbReference>
<gene>
    <name evidence="2" type="primary">Magea9_0</name>
    <name evidence="2" type="ORF">FOF47_R21514</name>
</gene>
<dbReference type="SMART" id="SM01373">
    <property type="entry name" value="MAGE"/>
    <property type="match status" value="2"/>
</dbReference>
<evidence type="ECO:0000259" key="1">
    <source>
        <dbReference type="PROSITE" id="PS50838"/>
    </source>
</evidence>
<feature type="non-terminal residue" evidence="2">
    <location>
        <position position="1"/>
    </location>
</feature>
<dbReference type="InterPro" id="IPR002190">
    <property type="entry name" value="MHD_dom"/>
</dbReference>